<dbReference type="AlphaFoldDB" id="A0A9X1N469"/>
<gene>
    <name evidence="1" type="ORF">K7H17_12285</name>
</gene>
<comment type="caution">
    <text evidence="1">The sequence shown here is derived from an EMBL/GenBank/DDBJ whole genome shotgun (WGS) entry which is preliminary data.</text>
</comment>
<sequence length="52" mass="5559">MKDDALYAISDANLSYEIRSFSSCLDEKAAIKVAGPLAEALAIAFTHPESTI</sequence>
<keyword evidence="2" id="KW-1185">Reference proteome</keyword>
<evidence type="ECO:0000313" key="2">
    <source>
        <dbReference type="Proteomes" id="UP001138989"/>
    </source>
</evidence>
<proteinExistence type="predicted"/>
<protein>
    <submittedName>
        <fullName evidence="1">Uncharacterized protein</fullName>
    </submittedName>
</protein>
<organism evidence="1 2">
    <name type="scientific">Stutzerimonas kunmingensis</name>
    <dbReference type="NCBI Taxonomy" id="1211807"/>
    <lineage>
        <taxon>Bacteria</taxon>
        <taxon>Pseudomonadati</taxon>
        <taxon>Pseudomonadota</taxon>
        <taxon>Gammaproteobacteria</taxon>
        <taxon>Pseudomonadales</taxon>
        <taxon>Pseudomonadaceae</taxon>
        <taxon>Stutzerimonas</taxon>
    </lineage>
</organism>
<name>A0A9X1N469_9GAMM</name>
<reference evidence="1" key="1">
    <citation type="submission" date="2021-08" db="EMBL/GenBank/DDBJ databases">
        <title>Isolation and characterization of neutrophilic mixotrophic iron-oxidizing bacteria from deep-sea hydrothermal vents.</title>
        <authorList>
            <person name="He Y."/>
        </authorList>
    </citation>
    <scope>NUCLEOTIDE SEQUENCE</scope>
    <source>
        <strain evidence="1">IOP_13</strain>
    </source>
</reference>
<dbReference type="EMBL" id="JAINWF010000006">
    <property type="protein sequence ID" value="MCD1608646.1"/>
    <property type="molecule type" value="Genomic_DNA"/>
</dbReference>
<dbReference type="Proteomes" id="UP001138989">
    <property type="component" value="Unassembled WGS sequence"/>
</dbReference>
<dbReference type="RefSeq" id="WP_230697723.1">
    <property type="nucleotide sequence ID" value="NZ_JAINWF010000006.1"/>
</dbReference>
<accession>A0A9X1N469</accession>
<evidence type="ECO:0000313" key="1">
    <source>
        <dbReference type="EMBL" id="MCD1608646.1"/>
    </source>
</evidence>